<proteinExistence type="predicted"/>
<sequence>MKCPVCDSESYEILKTKGKNTKEVLLKCNECGNTYRETVIIPKMVECRVIISKFEESLKKTIKIYPDEVLEVGEVLVVDGEEAEITSLENVRGGRVSKSPVSELVTIWATSLSGPARVGISIDNHGWILSKKVEVDRDFQFNVGDVVKMGKAVFRIKSMKTITSKIRKGGATADQIKRIYGRPADGKDKFKYDLSSKIVEVVEEEQVP</sequence>
<evidence type="ECO:0000313" key="1">
    <source>
        <dbReference type="EMBL" id="CEA14512.1"/>
    </source>
</evidence>
<reference evidence="1" key="1">
    <citation type="submission" date="2014-08" db="EMBL/GenBank/DDBJ databases">
        <authorList>
            <person name="Wibberg D."/>
        </authorList>
    </citation>
    <scope>NUCLEOTIDE SEQUENCE</scope>
</reference>
<dbReference type="EMBL" id="LN515531">
    <property type="protein sequence ID" value="CEA14512.1"/>
    <property type="molecule type" value="Genomic_DNA"/>
</dbReference>
<dbReference type="PIRSF" id="PIRSF015877">
    <property type="entry name" value="UCP015877"/>
    <property type="match status" value="1"/>
</dbReference>
<dbReference type="PANTHER" id="PTHR42195">
    <property type="entry name" value="UCP015877 FAMILY PROTEIN"/>
    <property type="match status" value="1"/>
</dbReference>
<accession>A0A090IAL7</accession>
<dbReference type="RefSeq" id="WP_048073532.1">
    <property type="nucleotide sequence ID" value="NZ_JARVXG010000055.1"/>
</dbReference>
<dbReference type="PATRIC" id="fig|2162.9.peg.2258"/>
<organism evidence="1">
    <name type="scientific">Methanobacterium formicicum</name>
    <dbReference type="NCBI Taxonomy" id="2162"/>
    <lineage>
        <taxon>Archaea</taxon>
        <taxon>Methanobacteriati</taxon>
        <taxon>Methanobacteriota</taxon>
        <taxon>Methanomada group</taxon>
        <taxon>Methanobacteria</taxon>
        <taxon>Methanobacteriales</taxon>
        <taxon>Methanobacteriaceae</taxon>
        <taxon>Methanobacterium</taxon>
    </lineage>
</organism>
<dbReference type="InterPro" id="IPR012041">
    <property type="entry name" value="Znf_CPxCG-like"/>
</dbReference>
<dbReference type="Pfam" id="PF19769">
    <property type="entry name" value="CPxCG_zf"/>
    <property type="match status" value="1"/>
</dbReference>
<dbReference type="AlphaFoldDB" id="A0A090IAL7"/>
<protein>
    <submittedName>
        <fullName evidence="1">Uncharacterized protein</fullName>
    </submittedName>
</protein>
<name>A0A090IAL7_METFO</name>
<dbReference type="KEGG" id="mfi:DSM1535_2192"/>
<gene>
    <name evidence="1" type="ORF">DSM1535_2192</name>
</gene>
<dbReference type="PANTHER" id="PTHR42195:SF1">
    <property type="entry name" value="ZINC FINGER PROTEIN"/>
    <property type="match status" value="1"/>
</dbReference>